<dbReference type="PROSITE" id="PS00934">
    <property type="entry name" value="GLYOXALASE_I_1"/>
    <property type="match status" value="1"/>
</dbReference>
<dbReference type="Gene3D" id="3.10.180.10">
    <property type="entry name" value="2,3-Dihydroxybiphenyl 1,2-Dioxygenase, domain 1"/>
    <property type="match status" value="1"/>
</dbReference>
<dbReference type="GO" id="GO:0046872">
    <property type="term" value="F:metal ion binding"/>
    <property type="evidence" value="ECO:0007669"/>
    <property type="project" value="UniProtKB-KW"/>
</dbReference>
<dbReference type="EMBL" id="CP042582">
    <property type="protein sequence ID" value="QEX22813.1"/>
    <property type="molecule type" value="Genomic_DNA"/>
</dbReference>
<evidence type="ECO:0000313" key="4">
    <source>
        <dbReference type="Proteomes" id="UP000325797"/>
    </source>
</evidence>
<protein>
    <submittedName>
        <fullName evidence="3">Lactoylglutathione lyase</fullName>
    </submittedName>
</protein>
<dbReference type="OrthoDB" id="9789841at2"/>
<dbReference type="Pfam" id="PF00903">
    <property type="entry name" value="Glyoxalase"/>
    <property type="match status" value="1"/>
</dbReference>
<dbReference type="Proteomes" id="UP000325797">
    <property type="component" value="Chromosome"/>
</dbReference>
<dbReference type="RefSeq" id="WP_151118262.1">
    <property type="nucleotide sequence ID" value="NZ_CP042582.1"/>
</dbReference>
<dbReference type="PANTHER" id="PTHR10374:SF30">
    <property type="entry name" value="LACTOYLGLUTATHIONE LYASE"/>
    <property type="match status" value="1"/>
</dbReference>
<keyword evidence="3" id="KW-0456">Lyase</keyword>
<dbReference type="KEGG" id="hadh:FRZ61_27450"/>
<dbReference type="PROSITE" id="PS51819">
    <property type="entry name" value="VOC"/>
    <property type="match status" value="1"/>
</dbReference>
<proteinExistence type="predicted"/>
<dbReference type="InterPro" id="IPR029068">
    <property type="entry name" value="Glyas_Bleomycin-R_OHBP_Dase"/>
</dbReference>
<organism evidence="3 4">
    <name type="scientific">Hypericibacter adhaerens</name>
    <dbReference type="NCBI Taxonomy" id="2602016"/>
    <lineage>
        <taxon>Bacteria</taxon>
        <taxon>Pseudomonadati</taxon>
        <taxon>Pseudomonadota</taxon>
        <taxon>Alphaproteobacteria</taxon>
        <taxon>Rhodospirillales</taxon>
        <taxon>Dongiaceae</taxon>
        <taxon>Hypericibacter</taxon>
    </lineage>
</organism>
<feature type="domain" description="VOC" evidence="2">
    <location>
        <begin position="3"/>
        <end position="126"/>
    </location>
</feature>
<sequence>MAKAIHTMIRVLDERRTVDFYRNAFGLTIADRYPFDGFTLVYLRNPEADFEIELTINHGRAEPYTHGDGYGHLAVVVGDVEAEHRRFMGLGLNPNPVKEFHRDGALMAKFFFVQDPDGYKIEVLQKHGRYR</sequence>
<evidence type="ECO:0000259" key="2">
    <source>
        <dbReference type="PROSITE" id="PS51819"/>
    </source>
</evidence>
<dbReference type="InterPro" id="IPR018146">
    <property type="entry name" value="Glyoxalase_1_CS"/>
</dbReference>
<dbReference type="GO" id="GO:0004462">
    <property type="term" value="F:lactoylglutathione lyase activity"/>
    <property type="evidence" value="ECO:0007669"/>
    <property type="project" value="InterPro"/>
</dbReference>
<dbReference type="SUPFAM" id="SSF54593">
    <property type="entry name" value="Glyoxalase/Bleomycin resistance protein/Dihydroxybiphenyl dioxygenase"/>
    <property type="match status" value="1"/>
</dbReference>
<accession>A0A5J6N1C8</accession>
<dbReference type="PANTHER" id="PTHR10374">
    <property type="entry name" value="LACTOYLGLUTATHIONE LYASE GLYOXALASE I"/>
    <property type="match status" value="1"/>
</dbReference>
<name>A0A5J6N1C8_9PROT</name>
<reference evidence="3 4" key="1">
    <citation type="submission" date="2019-08" db="EMBL/GenBank/DDBJ databases">
        <title>Hyperibacter terrae gen. nov., sp. nov. and Hyperibacter viscosus sp. nov., two new members in the family Rhodospirillaceae isolated from the rhizosphere of Hypericum perforatum.</title>
        <authorList>
            <person name="Noviana Z."/>
        </authorList>
    </citation>
    <scope>NUCLEOTIDE SEQUENCE [LARGE SCALE GENOMIC DNA]</scope>
    <source>
        <strain evidence="3 4">R5959</strain>
    </source>
</reference>
<dbReference type="InterPro" id="IPR037523">
    <property type="entry name" value="VOC_core"/>
</dbReference>
<gene>
    <name evidence="3" type="ORF">FRZ61_27450</name>
</gene>
<evidence type="ECO:0000256" key="1">
    <source>
        <dbReference type="ARBA" id="ARBA00022723"/>
    </source>
</evidence>
<dbReference type="AlphaFoldDB" id="A0A5J6N1C8"/>
<dbReference type="InterPro" id="IPR004360">
    <property type="entry name" value="Glyas_Fos-R_dOase_dom"/>
</dbReference>
<evidence type="ECO:0000313" key="3">
    <source>
        <dbReference type="EMBL" id="QEX22813.1"/>
    </source>
</evidence>
<keyword evidence="1" id="KW-0479">Metal-binding</keyword>
<keyword evidence="4" id="KW-1185">Reference proteome</keyword>